<sequence>MSTTLPHEPTTHDLSHSTRSPLSFADNDFDLVGMLLEQQQSLTAVEQFSEAHSAGELESSCSVAGSEPSQSIYYRRLMPATAPQSGQQLAFEVNLDTCSGCKACVVACHTMNGLEEDESWRKVGTMVIGAPEVELPVVSTITSPEPSPVAIDVTNVPAVGVQHVTTACHHCEDPGCLNGCPVKAYVKDDVTGIVKHLDDQCIGCKYCTMMCPYEVPKYSKRLGIVRKCDMCHQRLKAGEAPACVQSCPNEAIAIRVVEQASTVEDHSHSLMPEAPSSSLTRPTTQYIGQRSEQVASAKPQDSAIDEVAESHWPLAIMLVATQVAVGMILVEQVVSLAVSLAGSAMPIAATRLTASVALLITIVGMNFAPLHLGQPLRAWRIFLGLRTSWLSREAVLLGKFAGALAVATGLLWLPVLKTWAPDAWTQRVPEWVVIPGWAAGAALVAAVVLGLAGVYSSAMIYIVTRRELWRSSRTLPRFLATGLVVGTALAATTIGWAGGSEATVILLLIVAVLSGATKLFWELSFHLGASVELSTTDRLDIRSQNLVASRLSHLRSLRLGAGWAGLVGCMVAVCLIGVGETTPGLCVALMGSLTLLVAETAERLLYFMSVVYHRMPGTLK</sequence>
<keyword evidence="4" id="KW-0677">Repeat</keyword>
<feature type="transmembrane region" description="Helical" evidence="7">
    <location>
        <begin position="559"/>
        <end position="579"/>
    </location>
</feature>
<evidence type="ECO:0000313" key="9">
    <source>
        <dbReference type="EMBL" id="TWT55648.1"/>
    </source>
</evidence>
<evidence type="ECO:0000259" key="8">
    <source>
        <dbReference type="PROSITE" id="PS51379"/>
    </source>
</evidence>
<keyword evidence="7" id="KW-1133">Transmembrane helix</keyword>
<keyword evidence="10" id="KW-1185">Reference proteome</keyword>
<feature type="transmembrane region" description="Helical" evidence="7">
    <location>
        <begin position="394"/>
        <end position="416"/>
    </location>
</feature>
<feature type="transmembrane region" description="Helical" evidence="7">
    <location>
        <begin position="585"/>
        <end position="606"/>
    </location>
</feature>
<comment type="caution">
    <text evidence="9">The sequence shown here is derived from an EMBL/GenBank/DDBJ whole genome shotgun (WGS) entry which is preliminary data.</text>
</comment>
<protein>
    <submittedName>
        <fullName evidence="9">Anaerobic dimethyl sulfoxide reductase chain B</fullName>
    </submittedName>
</protein>
<evidence type="ECO:0000256" key="4">
    <source>
        <dbReference type="ARBA" id="ARBA00022737"/>
    </source>
</evidence>
<keyword evidence="7" id="KW-0812">Transmembrane</keyword>
<dbReference type="GO" id="GO:0019645">
    <property type="term" value="P:anaerobic electron transport chain"/>
    <property type="evidence" value="ECO:0007669"/>
    <property type="project" value="InterPro"/>
</dbReference>
<feature type="transmembrane region" description="Helical" evidence="7">
    <location>
        <begin position="502"/>
        <end position="521"/>
    </location>
</feature>
<proteinExistence type="predicted"/>
<dbReference type="GO" id="GO:0051539">
    <property type="term" value="F:4 iron, 4 sulfur cluster binding"/>
    <property type="evidence" value="ECO:0007669"/>
    <property type="project" value="UniProtKB-KW"/>
</dbReference>
<gene>
    <name evidence="9" type="primary">dmsB</name>
    <name evidence="9" type="ORF">CA85_48420</name>
</gene>
<evidence type="ECO:0000256" key="2">
    <source>
        <dbReference type="ARBA" id="ARBA00022485"/>
    </source>
</evidence>
<keyword evidence="6" id="KW-0411">Iron-sulfur</keyword>
<dbReference type="AlphaFoldDB" id="A0A5C5WYH7"/>
<dbReference type="EMBL" id="SJPK01000023">
    <property type="protein sequence ID" value="TWT55648.1"/>
    <property type="molecule type" value="Genomic_DNA"/>
</dbReference>
<dbReference type="InterPro" id="IPR051555">
    <property type="entry name" value="FDH_Electron_Transfer_Unit"/>
</dbReference>
<organism evidence="9 10">
    <name type="scientific">Allorhodopirellula solitaria</name>
    <dbReference type="NCBI Taxonomy" id="2527987"/>
    <lineage>
        <taxon>Bacteria</taxon>
        <taxon>Pseudomonadati</taxon>
        <taxon>Planctomycetota</taxon>
        <taxon>Planctomycetia</taxon>
        <taxon>Pirellulales</taxon>
        <taxon>Pirellulaceae</taxon>
        <taxon>Allorhodopirellula</taxon>
    </lineage>
</organism>
<dbReference type="RefSeq" id="WP_146393648.1">
    <property type="nucleotide sequence ID" value="NZ_SJPK01000023.1"/>
</dbReference>
<keyword evidence="2" id="KW-0004">4Fe-4S</keyword>
<evidence type="ECO:0000256" key="5">
    <source>
        <dbReference type="ARBA" id="ARBA00023004"/>
    </source>
</evidence>
<feature type="transmembrane region" description="Helical" evidence="7">
    <location>
        <begin position="436"/>
        <end position="463"/>
    </location>
</feature>
<accession>A0A5C5WYH7</accession>
<dbReference type="Pfam" id="PF04976">
    <property type="entry name" value="DmsC"/>
    <property type="match status" value="1"/>
</dbReference>
<name>A0A5C5WYH7_9BACT</name>
<dbReference type="PANTHER" id="PTHR43545:SF6">
    <property type="entry name" value="FORMATE DEHYDROGENASE, NITRATE-INDUCIBLE, IRON-SULFUR SUBUNIT"/>
    <property type="match status" value="1"/>
</dbReference>
<dbReference type="PROSITE" id="PS51379">
    <property type="entry name" value="4FE4S_FER_2"/>
    <property type="match status" value="2"/>
</dbReference>
<dbReference type="PROSITE" id="PS00198">
    <property type="entry name" value="4FE4S_FER_1"/>
    <property type="match status" value="1"/>
</dbReference>
<dbReference type="OrthoDB" id="9810688at2"/>
<dbReference type="InterPro" id="IPR007059">
    <property type="entry name" value="DmsC"/>
</dbReference>
<dbReference type="GO" id="GO:0016020">
    <property type="term" value="C:membrane"/>
    <property type="evidence" value="ECO:0007669"/>
    <property type="project" value="InterPro"/>
</dbReference>
<feature type="domain" description="4Fe-4S ferredoxin-type" evidence="8">
    <location>
        <begin position="192"/>
        <end position="221"/>
    </location>
</feature>
<dbReference type="SUPFAM" id="SSF54862">
    <property type="entry name" value="4Fe-4S ferredoxins"/>
    <property type="match status" value="1"/>
</dbReference>
<dbReference type="InterPro" id="IPR017896">
    <property type="entry name" value="4Fe4S_Fe-S-bd"/>
</dbReference>
<keyword evidence="5" id="KW-0408">Iron</keyword>
<feature type="transmembrane region" description="Helical" evidence="7">
    <location>
        <begin position="352"/>
        <end position="373"/>
    </location>
</feature>
<evidence type="ECO:0000256" key="7">
    <source>
        <dbReference type="SAM" id="Phobius"/>
    </source>
</evidence>
<keyword evidence="7" id="KW-0472">Membrane</keyword>
<dbReference type="GO" id="GO:0030313">
    <property type="term" value="C:cell envelope"/>
    <property type="evidence" value="ECO:0007669"/>
    <property type="project" value="UniProtKB-SubCell"/>
</dbReference>
<feature type="domain" description="4Fe-4S ferredoxin-type" evidence="8">
    <location>
        <begin position="89"/>
        <end position="119"/>
    </location>
</feature>
<dbReference type="GO" id="GO:0046872">
    <property type="term" value="F:metal ion binding"/>
    <property type="evidence" value="ECO:0007669"/>
    <property type="project" value="UniProtKB-KW"/>
</dbReference>
<evidence type="ECO:0000256" key="6">
    <source>
        <dbReference type="ARBA" id="ARBA00023014"/>
    </source>
</evidence>
<comment type="subcellular location">
    <subcellularLocation>
        <location evidence="1">Cell envelope</location>
    </subcellularLocation>
</comment>
<feature type="transmembrane region" description="Helical" evidence="7">
    <location>
        <begin position="475"/>
        <end position="496"/>
    </location>
</feature>
<dbReference type="Gene3D" id="3.30.70.20">
    <property type="match status" value="2"/>
</dbReference>
<dbReference type="Proteomes" id="UP000318053">
    <property type="component" value="Unassembled WGS sequence"/>
</dbReference>
<evidence type="ECO:0000256" key="3">
    <source>
        <dbReference type="ARBA" id="ARBA00022723"/>
    </source>
</evidence>
<dbReference type="CDD" id="cd16371">
    <property type="entry name" value="DMSOR_beta_like"/>
    <property type="match status" value="1"/>
</dbReference>
<keyword evidence="3" id="KW-0479">Metal-binding</keyword>
<dbReference type="Pfam" id="PF13247">
    <property type="entry name" value="Fer4_11"/>
    <property type="match status" value="1"/>
</dbReference>
<evidence type="ECO:0000313" key="10">
    <source>
        <dbReference type="Proteomes" id="UP000318053"/>
    </source>
</evidence>
<reference evidence="9 10" key="1">
    <citation type="submission" date="2019-02" db="EMBL/GenBank/DDBJ databases">
        <title>Deep-cultivation of Planctomycetes and their phenomic and genomic characterization uncovers novel biology.</title>
        <authorList>
            <person name="Wiegand S."/>
            <person name="Jogler M."/>
            <person name="Boedeker C."/>
            <person name="Pinto D."/>
            <person name="Vollmers J."/>
            <person name="Rivas-Marin E."/>
            <person name="Kohn T."/>
            <person name="Peeters S.H."/>
            <person name="Heuer A."/>
            <person name="Rast P."/>
            <person name="Oberbeckmann S."/>
            <person name="Bunk B."/>
            <person name="Jeske O."/>
            <person name="Meyerdierks A."/>
            <person name="Storesund J.E."/>
            <person name="Kallscheuer N."/>
            <person name="Luecker S."/>
            <person name="Lage O.M."/>
            <person name="Pohl T."/>
            <person name="Merkel B.J."/>
            <person name="Hornburger P."/>
            <person name="Mueller R.-W."/>
            <person name="Bruemmer F."/>
            <person name="Labrenz M."/>
            <person name="Spormann A.M."/>
            <person name="Op Den Camp H."/>
            <person name="Overmann J."/>
            <person name="Amann R."/>
            <person name="Jetten M.S.M."/>
            <person name="Mascher T."/>
            <person name="Medema M.H."/>
            <person name="Devos D.P."/>
            <person name="Kaster A.-K."/>
            <person name="Ovreas L."/>
            <person name="Rohde M."/>
            <person name="Galperin M.Y."/>
            <person name="Jogler C."/>
        </authorList>
    </citation>
    <scope>NUCLEOTIDE SEQUENCE [LARGE SCALE GENOMIC DNA]</scope>
    <source>
        <strain evidence="9 10">CA85</strain>
    </source>
</reference>
<dbReference type="PANTHER" id="PTHR43545">
    <property type="entry name" value="FORMATE DEHYDROGENASE, NITRATE-INDUCIBLE, IRON-SULFUR SUBUNIT"/>
    <property type="match status" value="1"/>
</dbReference>
<dbReference type="InterPro" id="IPR017900">
    <property type="entry name" value="4Fe4S_Fe_S_CS"/>
</dbReference>
<evidence type="ECO:0000256" key="1">
    <source>
        <dbReference type="ARBA" id="ARBA00004196"/>
    </source>
</evidence>